<protein>
    <recommendedName>
        <fullName evidence="5">CE350 protein</fullName>
    </recommendedName>
</protein>
<feature type="compositionally biased region" description="Low complexity" evidence="2">
    <location>
        <begin position="1469"/>
        <end position="1483"/>
    </location>
</feature>
<reference evidence="3" key="1">
    <citation type="submission" date="2019-10" db="EMBL/GenBank/DDBJ databases">
        <authorList>
            <person name="Soares A.E.R."/>
            <person name="Aleixo A."/>
            <person name="Schneider P."/>
            <person name="Miyaki C.Y."/>
            <person name="Schneider M.P."/>
            <person name="Mello C."/>
            <person name="Vasconcelos A.T.R."/>
        </authorList>
    </citation>
    <scope>NUCLEOTIDE SEQUENCE</scope>
    <source>
        <tissue evidence="3">Muscle</tissue>
    </source>
</reference>
<feature type="compositionally biased region" description="Low complexity" evidence="2">
    <location>
        <begin position="624"/>
        <end position="637"/>
    </location>
</feature>
<feature type="compositionally biased region" description="Basic and acidic residues" evidence="2">
    <location>
        <begin position="1484"/>
        <end position="1509"/>
    </location>
</feature>
<feature type="compositionally biased region" description="Basic and acidic residues" evidence="2">
    <location>
        <begin position="427"/>
        <end position="459"/>
    </location>
</feature>
<feature type="compositionally biased region" description="Low complexity" evidence="2">
    <location>
        <begin position="1755"/>
        <end position="1770"/>
    </location>
</feature>
<evidence type="ECO:0000313" key="3">
    <source>
        <dbReference type="EMBL" id="KAJ7426704.1"/>
    </source>
</evidence>
<feature type="region of interest" description="Disordered" evidence="2">
    <location>
        <begin position="400"/>
        <end position="474"/>
    </location>
</feature>
<feature type="compositionally biased region" description="Basic and acidic residues" evidence="2">
    <location>
        <begin position="206"/>
        <end position="221"/>
    </location>
</feature>
<feature type="compositionally biased region" description="Basic and acidic residues" evidence="2">
    <location>
        <begin position="496"/>
        <end position="505"/>
    </location>
</feature>
<dbReference type="EMBL" id="WHWB01032156">
    <property type="protein sequence ID" value="KAJ7426704.1"/>
    <property type="molecule type" value="Genomic_DNA"/>
</dbReference>
<feature type="compositionally biased region" description="Low complexity" evidence="2">
    <location>
        <begin position="1110"/>
        <end position="1124"/>
    </location>
</feature>
<organism evidence="3 4">
    <name type="scientific">Willisornis vidua</name>
    <name type="common">Xingu scale-backed antbird</name>
    <dbReference type="NCBI Taxonomy" id="1566151"/>
    <lineage>
        <taxon>Eukaryota</taxon>
        <taxon>Metazoa</taxon>
        <taxon>Chordata</taxon>
        <taxon>Craniata</taxon>
        <taxon>Vertebrata</taxon>
        <taxon>Euteleostomi</taxon>
        <taxon>Archelosauria</taxon>
        <taxon>Archosauria</taxon>
        <taxon>Dinosauria</taxon>
        <taxon>Saurischia</taxon>
        <taxon>Theropoda</taxon>
        <taxon>Coelurosauria</taxon>
        <taxon>Aves</taxon>
        <taxon>Neognathae</taxon>
        <taxon>Neoaves</taxon>
        <taxon>Telluraves</taxon>
        <taxon>Australaves</taxon>
        <taxon>Passeriformes</taxon>
        <taxon>Thamnophilidae</taxon>
        <taxon>Willisornis</taxon>
    </lineage>
</organism>
<keyword evidence="1" id="KW-0175">Coiled coil</keyword>
<feature type="region of interest" description="Disordered" evidence="2">
    <location>
        <begin position="201"/>
        <end position="241"/>
    </location>
</feature>
<feature type="compositionally biased region" description="Basic and acidic residues" evidence="2">
    <location>
        <begin position="400"/>
        <end position="417"/>
    </location>
</feature>
<feature type="compositionally biased region" description="Basic and acidic residues" evidence="2">
    <location>
        <begin position="1559"/>
        <end position="1574"/>
    </location>
</feature>
<feature type="region of interest" description="Disordered" evidence="2">
    <location>
        <begin position="1077"/>
        <end position="1139"/>
    </location>
</feature>
<accession>A0ABQ9DTP1</accession>
<feature type="region of interest" description="Disordered" evidence="2">
    <location>
        <begin position="1164"/>
        <end position="1226"/>
    </location>
</feature>
<evidence type="ECO:0000313" key="4">
    <source>
        <dbReference type="Proteomes" id="UP001145742"/>
    </source>
</evidence>
<feature type="compositionally biased region" description="Basic and acidic residues" evidence="2">
    <location>
        <begin position="1423"/>
        <end position="1433"/>
    </location>
</feature>
<feature type="compositionally biased region" description="Basic and acidic residues" evidence="2">
    <location>
        <begin position="1091"/>
        <end position="1102"/>
    </location>
</feature>
<feature type="compositionally biased region" description="Basic and acidic residues" evidence="2">
    <location>
        <begin position="646"/>
        <end position="655"/>
    </location>
</feature>
<feature type="compositionally biased region" description="Basic and acidic residues" evidence="2">
    <location>
        <begin position="1720"/>
        <end position="1740"/>
    </location>
</feature>
<keyword evidence="4" id="KW-1185">Reference proteome</keyword>
<feature type="region of interest" description="Disordered" evidence="2">
    <location>
        <begin position="1423"/>
        <end position="1595"/>
    </location>
</feature>
<name>A0ABQ9DTP1_9PASS</name>
<feature type="compositionally biased region" description="Low complexity" evidence="2">
    <location>
        <begin position="659"/>
        <end position="669"/>
    </location>
</feature>
<feature type="compositionally biased region" description="Basic and acidic residues" evidence="2">
    <location>
        <begin position="337"/>
        <end position="351"/>
    </location>
</feature>
<feature type="region of interest" description="Disordered" evidence="2">
    <location>
        <begin position="495"/>
        <end position="673"/>
    </location>
</feature>
<feature type="compositionally biased region" description="Polar residues" evidence="2">
    <location>
        <begin position="1447"/>
        <end position="1461"/>
    </location>
</feature>
<feature type="coiled-coil region" evidence="1">
    <location>
        <begin position="1302"/>
        <end position="1347"/>
    </location>
</feature>
<dbReference type="Proteomes" id="UP001145742">
    <property type="component" value="Unassembled WGS sequence"/>
</dbReference>
<dbReference type="InterPro" id="IPR028750">
    <property type="entry name" value="CEP350/CC187"/>
</dbReference>
<evidence type="ECO:0000256" key="2">
    <source>
        <dbReference type="SAM" id="MobiDB-lite"/>
    </source>
</evidence>
<feature type="compositionally biased region" description="Basic and acidic residues" evidence="2">
    <location>
        <begin position="543"/>
        <end position="593"/>
    </location>
</feature>
<feature type="region of interest" description="Disordered" evidence="2">
    <location>
        <begin position="337"/>
        <end position="374"/>
    </location>
</feature>
<evidence type="ECO:0008006" key="5">
    <source>
        <dbReference type="Google" id="ProtNLM"/>
    </source>
</evidence>
<evidence type="ECO:0000256" key="1">
    <source>
        <dbReference type="SAM" id="Coils"/>
    </source>
</evidence>
<feature type="compositionally biased region" description="Polar residues" evidence="2">
    <location>
        <begin position="362"/>
        <end position="374"/>
    </location>
</feature>
<dbReference type="PANTHER" id="PTHR13958">
    <property type="entry name" value="CENTROSOME-ASSOCIATED PROTEIN 350"/>
    <property type="match status" value="1"/>
</dbReference>
<proteinExistence type="predicted"/>
<feature type="compositionally biased region" description="Polar residues" evidence="2">
    <location>
        <begin position="1181"/>
        <end position="1200"/>
    </location>
</feature>
<gene>
    <name evidence="3" type="ORF">WISP_13436</name>
</gene>
<feature type="region of interest" description="Disordered" evidence="2">
    <location>
        <begin position="1720"/>
        <end position="1784"/>
    </location>
</feature>
<feature type="region of interest" description="Disordered" evidence="2">
    <location>
        <begin position="55"/>
        <end position="96"/>
    </location>
</feature>
<dbReference type="PANTHER" id="PTHR13958:SF3">
    <property type="entry name" value="CAP-GLY DOMAIN-CONTAINING PROTEIN-RELATED"/>
    <property type="match status" value="1"/>
</dbReference>
<feature type="compositionally biased region" description="Low complexity" evidence="2">
    <location>
        <begin position="222"/>
        <end position="232"/>
    </location>
</feature>
<comment type="caution">
    <text evidence="3">The sequence shown here is derived from an EMBL/GenBank/DDBJ whole genome shotgun (WGS) entry which is preliminary data.</text>
</comment>
<feature type="compositionally biased region" description="Low complexity" evidence="2">
    <location>
        <begin position="1510"/>
        <end position="1521"/>
    </location>
</feature>
<sequence length="1784" mass="198314">MLSLWFKISHMISSMTKLDSRSDFERLQIIIFSLRHIENKLEIAPSSTAVFDSVMDAKKPSGSGSRKSSRKASRSSSQHKSSKEKSSRSPLRATTLESNVKKCSRVEFHEPLASYRDIYSSLSYHSSSQLEAKQLLPGLDLSGAEGKAELAGLTQDWEQRDRCGRDLESPSSSAADETVVRYLNDRPTIDALQNNEAFLRAAAPPRLEEDKTSGSRGDESSTKASQSSTSQDSELKVSSPSAMSICSAHRLEILRQQQHDAKLEKLKERIRKQWEHSEGLRGRRQHLGCAEQPVVITNVENTVTPKVRKVTAVPAAPSYKGMEVQIPFLVVVREDSTVKGKPGERNREKKATRPVRKVQKLTRLSSPESKQGGNYVISASSWREGQKLVKKILGPAPRIEQERRAVSSDRTGRERAAKSGCIGRTGSDSRLDVSHKSSSRSSERSRSKVRSETNLKKLEAALPGDNQDHSSVNKDFLPVEIRGILDDLQLDSMSTKQEKDVEKQNQKAVLPAQNTRSHSPTKRKPDKVAASEEPQVISKKRHYDSDEVRQYIIRQQEERKKKQNEEKKAQKEATEQKNKRLQELYRKQKEAVAKVKNVPPPEPSAAKRLQETYSKLLLERTLLEEPPQLPTVQETQPRPGYQPSGESDKENKAQERPPSASSSSDMSLSEPQQPLLRNELMEPPWVQPDRLSPRVQLPHPQALLGSSAGPFSQHWSLEQMDLLSKECDAMLAGRRSHSAPMGSPGPQPYLNPPAAPQTLLVKPSAGQYKSKLDRIEALKATAASLSSRIESEAKKLAGAGVSYGTMWNSEFMQENQDDGRWAKAVSPPVREENEDAFTARIQRMLSGDGSHTAFDDSLPGAGNLSEFKKLPETIRPLSDVVSLGLRSPAASRNEGILGHLSKRQTDSPGRENQVYALSKAVPHESSIDSISEGPLLSDGNLSEEEGGQHKHLPLKLLETFKEKDFCVRDRNAFEPIKEFQKAAEKYSPLFPQTSDTHSKGPWEELAKGSPHSVINIFAKNYQLHGKVFDERLNGGSALLRPLLPAMSPPESVASYEDDFVSSQGSSTLTDRKIARDLSVAGSSNSSLQEEIPSRKSPHEPRSVDLASQHSSGPRSAASSRSSASSKKRGKKEWLDSFNGSSHHFSVEEDKILSELEWGSQQAKKSLSSSRVSSKDHEQSPDTDGTLENLSGHSLMSSQKMLQLDSGGNPAERVKSPAGFSGGAASGPKPNVAFHDLSLGTSRSVAGAASASGCMRFSPAGLQHRLSAELNYLSAIEESVRQLSDLERVRGISLAQQESVSLAQILKAQQQRHERDLALLKIKAEQEALQSQRQLEETRQKAAQVHAESLQQLVQSRQEAGQEPPCKAAAKQAEPALLTTDAPHQLHEMTELAQTQISDPVSAPVTTLFDHQRQHHSEFMKQLRARADTNRKCESTATSQGKEETSDSKQMYSTMFDSYSESSRSKVHDQSSTSSCQDSPSVPSSKEKEKRLSRREKTTSSVEDQARTGADDSLPSDSVLSLPDEKDSASVATEYSLKFDESMTEDEIEEKSFRSLLPSESHRRNNLEKKRGSRDDSDEEVSPEKTALSSIKELSMPFSGGQDSFSKFTMEMVRQYMKEEEMRAAHQSSLLRLREKALKEKTKAELAWLEHQKKHLRDKGEDDKMPPIRKRQRGLLLRLQQEKAEIKRLQEANKAARKERQLILKQQAEIERIRQTTMKLQEKLKSAGENKVELHSEDDIKQSNGSSPLPTDGETRSPSPVSISSSETSSIMQKLKKMRSRMDEK</sequence>